<dbReference type="InterPro" id="IPR036390">
    <property type="entry name" value="WH_DNA-bd_sf"/>
</dbReference>
<dbReference type="InterPro" id="IPR036388">
    <property type="entry name" value="WH-like_DNA-bd_sf"/>
</dbReference>
<dbReference type="InterPro" id="IPR000524">
    <property type="entry name" value="Tscrpt_reg_HTH_GntR"/>
</dbReference>
<dbReference type="CDD" id="cd07377">
    <property type="entry name" value="WHTH_GntR"/>
    <property type="match status" value="1"/>
</dbReference>
<reference evidence="5 6" key="1">
    <citation type="submission" date="2017-08" db="EMBL/GenBank/DDBJ databases">
        <title>Infants hospitalized years apart are colonized by the same room-sourced microbial strains.</title>
        <authorList>
            <person name="Brooks B."/>
            <person name="Olm M.R."/>
            <person name="Firek B.A."/>
            <person name="Baker R."/>
            <person name="Thomas B.C."/>
            <person name="Morowitz M.J."/>
            <person name="Banfield J.F."/>
        </authorList>
    </citation>
    <scope>NUCLEOTIDE SEQUENCE [LARGE SCALE GENOMIC DNA]</scope>
    <source>
        <strain evidence="5">S2_005_003_R2_47</strain>
    </source>
</reference>
<dbReference type="Pfam" id="PF07702">
    <property type="entry name" value="UTRA"/>
    <property type="match status" value="1"/>
</dbReference>
<dbReference type="SMART" id="SM00866">
    <property type="entry name" value="UTRA"/>
    <property type="match status" value="1"/>
</dbReference>
<evidence type="ECO:0000256" key="2">
    <source>
        <dbReference type="ARBA" id="ARBA00023125"/>
    </source>
</evidence>
<dbReference type="Pfam" id="PF00392">
    <property type="entry name" value="GntR"/>
    <property type="match status" value="1"/>
</dbReference>
<dbReference type="EMBL" id="QFPJ01000002">
    <property type="protein sequence ID" value="PZQ24530.1"/>
    <property type="molecule type" value="Genomic_DNA"/>
</dbReference>
<dbReference type="Gene3D" id="3.40.1410.10">
    <property type="entry name" value="Chorismate lyase-like"/>
    <property type="match status" value="1"/>
</dbReference>
<organism evidence="5 6">
    <name type="scientific">Sphingopyxis macrogoltabida</name>
    <name type="common">Sphingomonas macrogoltabidus</name>
    <dbReference type="NCBI Taxonomy" id="33050"/>
    <lineage>
        <taxon>Bacteria</taxon>
        <taxon>Pseudomonadati</taxon>
        <taxon>Pseudomonadota</taxon>
        <taxon>Alphaproteobacteria</taxon>
        <taxon>Sphingomonadales</taxon>
        <taxon>Sphingomonadaceae</taxon>
        <taxon>Sphingopyxis</taxon>
    </lineage>
</organism>
<comment type="caution">
    <text evidence="5">The sequence shown here is derived from an EMBL/GenBank/DDBJ whole genome shotgun (WGS) entry which is preliminary data.</text>
</comment>
<dbReference type="InterPro" id="IPR011663">
    <property type="entry name" value="UTRA"/>
</dbReference>
<evidence type="ECO:0000313" key="5">
    <source>
        <dbReference type="EMBL" id="PZQ24530.1"/>
    </source>
</evidence>
<dbReference type="Gene3D" id="1.10.10.10">
    <property type="entry name" value="Winged helix-like DNA-binding domain superfamily/Winged helix DNA-binding domain"/>
    <property type="match status" value="1"/>
</dbReference>
<feature type="domain" description="HTH gntR-type" evidence="4">
    <location>
        <begin position="1"/>
        <end position="60"/>
    </location>
</feature>
<evidence type="ECO:0000259" key="4">
    <source>
        <dbReference type="PROSITE" id="PS50949"/>
    </source>
</evidence>
<dbReference type="SMART" id="SM00345">
    <property type="entry name" value="HTH_GNTR"/>
    <property type="match status" value="1"/>
</dbReference>
<dbReference type="SUPFAM" id="SSF46785">
    <property type="entry name" value="Winged helix' DNA-binding domain"/>
    <property type="match status" value="1"/>
</dbReference>
<keyword evidence="3" id="KW-0804">Transcription</keyword>
<accession>A0A2W5NDZ0</accession>
<keyword evidence="1" id="KW-0805">Transcription regulation</keyword>
<dbReference type="InterPro" id="IPR028978">
    <property type="entry name" value="Chorismate_lyase_/UTRA_dom_sf"/>
</dbReference>
<dbReference type="PROSITE" id="PS50949">
    <property type="entry name" value="HTH_GNTR"/>
    <property type="match status" value="1"/>
</dbReference>
<proteinExistence type="predicted"/>
<dbReference type="PRINTS" id="PR00035">
    <property type="entry name" value="HTHGNTR"/>
</dbReference>
<dbReference type="GO" id="GO:0003677">
    <property type="term" value="F:DNA binding"/>
    <property type="evidence" value="ECO:0007669"/>
    <property type="project" value="UniProtKB-KW"/>
</dbReference>
<sequence>MFRRRIETGEWQSGQQIPTVDELADEFGVARATIRQAIGLLESDGLVSRFRAKGTFVNERPATPVWCEVETDWNGLLASREGATIEILNDYSSVALPQLGEPLGHVAPAYRCLRRRHLRNGSPYLVADVYIDAKLAEGLDEELFATTTALRLAASLPKVKIVNARQTMTIGSADLEIANQLDIPINAPICHVDRMAVDQRGRLVLVSRGVYRGDIIKVDIKLR</sequence>
<evidence type="ECO:0000256" key="1">
    <source>
        <dbReference type="ARBA" id="ARBA00023015"/>
    </source>
</evidence>
<dbReference type="GO" id="GO:0003700">
    <property type="term" value="F:DNA-binding transcription factor activity"/>
    <property type="evidence" value="ECO:0007669"/>
    <property type="project" value="InterPro"/>
</dbReference>
<evidence type="ECO:0000313" key="6">
    <source>
        <dbReference type="Proteomes" id="UP000248597"/>
    </source>
</evidence>
<name>A0A2W5NDZ0_SPHMC</name>
<dbReference type="GO" id="GO:0045892">
    <property type="term" value="P:negative regulation of DNA-templated transcription"/>
    <property type="evidence" value="ECO:0007669"/>
    <property type="project" value="TreeGrafter"/>
</dbReference>
<protein>
    <submittedName>
        <fullName evidence="5">GntR family transcriptional regulator</fullName>
    </submittedName>
</protein>
<keyword evidence="2" id="KW-0238">DNA-binding</keyword>
<evidence type="ECO:0000256" key="3">
    <source>
        <dbReference type="ARBA" id="ARBA00023163"/>
    </source>
</evidence>
<dbReference type="PANTHER" id="PTHR44846:SF1">
    <property type="entry name" value="MANNOSYL-D-GLYCERATE TRANSPORT_METABOLISM SYSTEM REPRESSOR MNGR-RELATED"/>
    <property type="match status" value="1"/>
</dbReference>
<dbReference type="PANTHER" id="PTHR44846">
    <property type="entry name" value="MANNOSYL-D-GLYCERATE TRANSPORT/METABOLISM SYSTEM REPRESSOR MNGR-RELATED"/>
    <property type="match status" value="1"/>
</dbReference>
<gene>
    <name evidence="5" type="ORF">DI569_01300</name>
</gene>
<dbReference type="Proteomes" id="UP000248597">
    <property type="component" value="Unassembled WGS sequence"/>
</dbReference>
<dbReference type="AlphaFoldDB" id="A0A2W5NDZ0"/>
<dbReference type="SUPFAM" id="SSF64288">
    <property type="entry name" value="Chorismate lyase-like"/>
    <property type="match status" value="1"/>
</dbReference>
<dbReference type="InterPro" id="IPR050679">
    <property type="entry name" value="Bact_HTH_transcr_reg"/>
</dbReference>